<accession>A0A1C1A7Y4</accession>
<keyword evidence="10" id="KW-1185">Reference proteome</keyword>
<dbReference type="InterPro" id="IPR050640">
    <property type="entry name" value="Bact_2-comp_sensor_kinase"/>
</dbReference>
<gene>
    <name evidence="9" type="ORF">A8709_08635</name>
</gene>
<keyword evidence="6" id="KW-0175">Coiled coil</keyword>
<comment type="caution">
    <text evidence="9">The sequence shown here is derived from an EMBL/GenBank/DDBJ whole genome shotgun (WGS) entry which is preliminary data.</text>
</comment>
<evidence type="ECO:0000256" key="1">
    <source>
        <dbReference type="ARBA" id="ARBA00004651"/>
    </source>
</evidence>
<dbReference type="GO" id="GO:0000155">
    <property type="term" value="F:phosphorelay sensor kinase activity"/>
    <property type="evidence" value="ECO:0007669"/>
    <property type="project" value="InterPro"/>
</dbReference>
<evidence type="ECO:0000256" key="3">
    <source>
        <dbReference type="ARBA" id="ARBA00022553"/>
    </source>
</evidence>
<name>A0A1C1A7Y4_9BACL</name>
<dbReference type="InterPro" id="IPR003660">
    <property type="entry name" value="HAMP_dom"/>
</dbReference>
<feature type="transmembrane region" description="Helical" evidence="7">
    <location>
        <begin position="281"/>
        <end position="304"/>
    </location>
</feature>
<keyword evidence="7" id="KW-0812">Transmembrane</keyword>
<keyword evidence="3" id="KW-0597">Phosphoprotein</keyword>
<dbReference type="SUPFAM" id="SSF158472">
    <property type="entry name" value="HAMP domain-like"/>
    <property type="match status" value="1"/>
</dbReference>
<keyword evidence="5 7" id="KW-0472">Membrane</keyword>
<dbReference type="RefSeq" id="WP_065850807.1">
    <property type="nucleotide sequence ID" value="NZ_LYPC01000010.1"/>
</dbReference>
<evidence type="ECO:0000256" key="7">
    <source>
        <dbReference type="SAM" id="Phobius"/>
    </source>
</evidence>
<proteinExistence type="predicted"/>
<evidence type="ECO:0000256" key="6">
    <source>
        <dbReference type="SAM" id="Coils"/>
    </source>
</evidence>
<dbReference type="GO" id="GO:0005886">
    <property type="term" value="C:plasma membrane"/>
    <property type="evidence" value="ECO:0007669"/>
    <property type="project" value="UniProtKB-SubCell"/>
</dbReference>
<dbReference type="Gene3D" id="6.10.340.10">
    <property type="match status" value="1"/>
</dbReference>
<dbReference type="PROSITE" id="PS50885">
    <property type="entry name" value="HAMP"/>
    <property type="match status" value="1"/>
</dbReference>
<dbReference type="EMBL" id="LYPC01000010">
    <property type="protein sequence ID" value="OCT16720.1"/>
    <property type="molecule type" value="Genomic_DNA"/>
</dbReference>
<feature type="coiled-coil region" evidence="6">
    <location>
        <begin position="353"/>
        <end position="380"/>
    </location>
</feature>
<feature type="transmembrane region" description="Helical" evidence="7">
    <location>
        <begin position="21"/>
        <end position="40"/>
    </location>
</feature>
<dbReference type="InterPro" id="IPR036890">
    <property type="entry name" value="HATPase_C_sf"/>
</dbReference>
<dbReference type="Pfam" id="PF06580">
    <property type="entry name" value="His_kinase"/>
    <property type="match status" value="1"/>
</dbReference>
<evidence type="ECO:0000256" key="5">
    <source>
        <dbReference type="ARBA" id="ARBA00023136"/>
    </source>
</evidence>
<reference evidence="10" key="1">
    <citation type="submission" date="2016-05" db="EMBL/GenBank/DDBJ databases">
        <title>Paenibacillus oryzae. sp. nov., isolated from the rice root.</title>
        <authorList>
            <person name="Zhang J."/>
            <person name="Zhang X."/>
        </authorList>
    </citation>
    <scope>NUCLEOTIDE SEQUENCE [LARGE SCALE GENOMIC DNA]</scope>
    <source>
        <strain evidence="10">KCTC13222</strain>
    </source>
</reference>
<keyword evidence="2" id="KW-1003">Cell membrane</keyword>
<organism evidence="9 10">
    <name type="scientific">Paenibacillus pectinilyticus</name>
    <dbReference type="NCBI Taxonomy" id="512399"/>
    <lineage>
        <taxon>Bacteria</taxon>
        <taxon>Bacillati</taxon>
        <taxon>Bacillota</taxon>
        <taxon>Bacilli</taxon>
        <taxon>Bacillales</taxon>
        <taxon>Paenibacillaceae</taxon>
        <taxon>Paenibacillus</taxon>
    </lineage>
</organism>
<dbReference type="STRING" id="512399.A8709_08635"/>
<dbReference type="SMART" id="SM00304">
    <property type="entry name" value="HAMP"/>
    <property type="match status" value="1"/>
</dbReference>
<evidence type="ECO:0000313" key="9">
    <source>
        <dbReference type="EMBL" id="OCT16720.1"/>
    </source>
</evidence>
<dbReference type="SUPFAM" id="SSF55874">
    <property type="entry name" value="ATPase domain of HSP90 chaperone/DNA topoisomerase II/histidine kinase"/>
    <property type="match status" value="1"/>
</dbReference>
<feature type="domain" description="HAMP" evidence="8">
    <location>
        <begin position="306"/>
        <end position="360"/>
    </location>
</feature>
<dbReference type="Gene3D" id="3.30.565.10">
    <property type="entry name" value="Histidine kinase-like ATPase, C-terminal domain"/>
    <property type="match status" value="1"/>
</dbReference>
<comment type="subcellular location">
    <subcellularLocation>
        <location evidence="1">Cell membrane</location>
        <topology evidence="1">Multi-pass membrane protein</topology>
    </subcellularLocation>
</comment>
<evidence type="ECO:0000256" key="2">
    <source>
        <dbReference type="ARBA" id="ARBA00022475"/>
    </source>
</evidence>
<evidence type="ECO:0000256" key="4">
    <source>
        <dbReference type="ARBA" id="ARBA00022679"/>
    </source>
</evidence>
<dbReference type="PANTHER" id="PTHR34220">
    <property type="entry name" value="SENSOR HISTIDINE KINASE YPDA"/>
    <property type="match status" value="1"/>
</dbReference>
<dbReference type="Proteomes" id="UP000093309">
    <property type="component" value="Unassembled WGS sequence"/>
</dbReference>
<dbReference type="AlphaFoldDB" id="A0A1C1A7Y4"/>
<sequence length="591" mass="67607">MHRITRRLSFNSLQVKLFVGVFILVLPLIVVLILGSQYAVDVVRKQVSDSYGNSLALYMNQVDAELDNVDMYLNGLVSNSKELVAINQAANMEDYSWAKISIFNRFSEDLVIYPSIAGFFAYTPNQSDFLSVQSSQPNYNETEGINQYITQMIKSSPDLKGFKSNNWEAHDINGQYYVIHILKAKNVYFGAWQKVDALAVPLNFIRSGSQGGSLFATSDGVAMTNSDLVEDSTIRLDPSRGGYYLSGRKTKFLVVGEPSRKGNFSLFALVSDEQILGNLPYFRWFASLVPLASILIIPLGLFFLRKLVLIPINRLLVAMKRIREGNLDMRIDTISSVSDEFMIVFQTFNSMMRQIQELTVNVYEEKLSKQQEELQRLQLQINPHFFLNSLNIIYHLAKLKDFALIKELSQCLIHYFRYMFRSNMTFVQLKDELKHTTNYLRIQELRFPGQLHYECKIPEYVKSEMIPPLFIQTFAENTVKHAVTLDHPVSLFIQADIVEYLSKPYLKIQIEDTGKGFDKTVLTELQANKSLANEQGEHIGIWNVQRRLSLLFGDAAVIEFANRDPHGAAVMMLLPMQQVEKDLERVEEANV</sequence>
<dbReference type="CDD" id="cd06225">
    <property type="entry name" value="HAMP"/>
    <property type="match status" value="1"/>
</dbReference>
<evidence type="ECO:0000313" key="10">
    <source>
        <dbReference type="Proteomes" id="UP000093309"/>
    </source>
</evidence>
<dbReference type="OrthoDB" id="759642at2"/>
<keyword evidence="7" id="KW-1133">Transmembrane helix</keyword>
<dbReference type="Pfam" id="PF00672">
    <property type="entry name" value="HAMP"/>
    <property type="match status" value="1"/>
</dbReference>
<protein>
    <recommendedName>
        <fullName evidence="8">HAMP domain-containing protein</fullName>
    </recommendedName>
</protein>
<keyword evidence="4" id="KW-0808">Transferase</keyword>
<dbReference type="PANTHER" id="PTHR34220:SF7">
    <property type="entry name" value="SENSOR HISTIDINE KINASE YPDA"/>
    <property type="match status" value="1"/>
</dbReference>
<dbReference type="InterPro" id="IPR010559">
    <property type="entry name" value="Sig_transdc_His_kin_internal"/>
</dbReference>
<evidence type="ECO:0000259" key="8">
    <source>
        <dbReference type="PROSITE" id="PS50885"/>
    </source>
</evidence>